<dbReference type="InterPro" id="IPR029526">
    <property type="entry name" value="PGBD"/>
</dbReference>
<dbReference type="Proteomes" id="UP000694846">
    <property type="component" value="Unplaced"/>
</dbReference>
<evidence type="ECO:0000259" key="1">
    <source>
        <dbReference type="Pfam" id="PF13843"/>
    </source>
</evidence>
<proteinExistence type="predicted"/>
<dbReference type="RefSeq" id="XP_025410135.1">
    <property type="nucleotide sequence ID" value="XM_025554350.1"/>
</dbReference>
<feature type="domain" description="PiggyBac transposable element-derived protein" evidence="1">
    <location>
        <begin position="53"/>
        <end position="146"/>
    </location>
</feature>
<feature type="domain" description="PiggyBac transposable element-derived protein" evidence="1">
    <location>
        <begin position="3"/>
        <end position="46"/>
    </location>
</feature>
<reference evidence="3" key="1">
    <citation type="submission" date="2025-08" db="UniProtKB">
        <authorList>
            <consortium name="RefSeq"/>
        </authorList>
    </citation>
    <scope>IDENTIFICATION</scope>
    <source>
        <tissue evidence="3">Whole body</tissue>
    </source>
</reference>
<organism evidence="2 3">
    <name type="scientific">Sipha flava</name>
    <name type="common">yellow sugarcane aphid</name>
    <dbReference type="NCBI Taxonomy" id="143950"/>
    <lineage>
        <taxon>Eukaryota</taxon>
        <taxon>Metazoa</taxon>
        <taxon>Ecdysozoa</taxon>
        <taxon>Arthropoda</taxon>
        <taxon>Hexapoda</taxon>
        <taxon>Insecta</taxon>
        <taxon>Pterygota</taxon>
        <taxon>Neoptera</taxon>
        <taxon>Paraneoptera</taxon>
        <taxon>Hemiptera</taxon>
        <taxon>Sternorrhyncha</taxon>
        <taxon>Aphidomorpha</taxon>
        <taxon>Aphidoidea</taxon>
        <taxon>Aphididae</taxon>
        <taxon>Sipha</taxon>
    </lineage>
</organism>
<dbReference type="OrthoDB" id="122438at2759"/>
<keyword evidence="2" id="KW-1185">Reference proteome</keyword>
<sequence>MKPFKGKSNLKQYIQSKPKKWGFKIWIQANSNGYVNCFEPYQASTQDRSKYGPIGMVRMNRIGQIQTSLVPSKMLQRGSCTMATSKDNITVLRWIDKREVHMISSYAGAEPFDEILRYDKKEKTKIPITRPFCIQEYNKCCGGVDSWIVLNLTILTALKTKNGTFEYFFRF</sequence>
<dbReference type="GeneID" id="112683346"/>
<dbReference type="Pfam" id="PF13843">
    <property type="entry name" value="DDE_Tnp_1_7"/>
    <property type="match status" value="2"/>
</dbReference>
<evidence type="ECO:0000313" key="3">
    <source>
        <dbReference type="RefSeq" id="XP_025410135.1"/>
    </source>
</evidence>
<gene>
    <name evidence="3" type="primary">LOC112683346</name>
</gene>
<dbReference type="AlphaFoldDB" id="A0A8B8FIF9"/>
<protein>
    <submittedName>
        <fullName evidence="3">PiggyBac transposable element-derived protein 3-like</fullName>
    </submittedName>
</protein>
<evidence type="ECO:0000313" key="2">
    <source>
        <dbReference type="Proteomes" id="UP000694846"/>
    </source>
</evidence>
<dbReference type="PANTHER" id="PTHR47272">
    <property type="entry name" value="DDE_TNP_1_7 DOMAIN-CONTAINING PROTEIN"/>
    <property type="match status" value="1"/>
</dbReference>
<name>A0A8B8FIF9_9HEMI</name>
<accession>A0A8B8FIF9</accession>